<dbReference type="Proteomes" id="UP001631949">
    <property type="component" value="Unassembled WGS sequence"/>
</dbReference>
<dbReference type="InterPro" id="IPR042242">
    <property type="entry name" value="RecO_C"/>
</dbReference>
<comment type="similarity">
    <text evidence="1 7">Belongs to the RecO family.</text>
</comment>
<keyword evidence="3 7" id="KW-0227">DNA damage</keyword>
<comment type="caution">
    <text evidence="9">The sequence shown here is derived from an EMBL/GenBank/DDBJ whole genome shotgun (WGS) entry which is preliminary data.</text>
</comment>
<accession>A0ABW9GX70</accession>
<evidence type="ECO:0000313" key="10">
    <source>
        <dbReference type="Proteomes" id="UP001631949"/>
    </source>
</evidence>
<dbReference type="Gene3D" id="1.20.1440.120">
    <property type="entry name" value="Recombination protein O, C-terminal domain"/>
    <property type="match status" value="1"/>
</dbReference>
<dbReference type="HAMAP" id="MF_00201">
    <property type="entry name" value="RecO"/>
    <property type="match status" value="1"/>
</dbReference>
<dbReference type="InterPro" id="IPR022572">
    <property type="entry name" value="DNA_rep/recomb_RecO_N"/>
</dbReference>
<dbReference type="Pfam" id="PF11967">
    <property type="entry name" value="RecO_N"/>
    <property type="match status" value="1"/>
</dbReference>
<dbReference type="InterPro" id="IPR037278">
    <property type="entry name" value="ARFGAP/RecO"/>
</dbReference>
<comment type="function">
    <text evidence="7">Involved in DNA repair and RecF pathway recombination.</text>
</comment>
<organism evidence="9 10">
    <name type="scientific">Peptococcus simiae</name>
    <dbReference type="NCBI Taxonomy" id="1643805"/>
    <lineage>
        <taxon>Bacteria</taxon>
        <taxon>Bacillati</taxon>
        <taxon>Bacillota</taxon>
        <taxon>Clostridia</taxon>
        <taxon>Eubacteriales</taxon>
        <taxon>Peptococcaceae</taxon>
        <taxon>Peptococcus</taxon>
    </lineage>
</organism>
<dbReference type="EMBL" id="JBJUVG010000002">
    <property type="protein sequence ID" value="MFM9413232.1"/>
    <property type="molecule type" value="Genomic_DNA"/>
</dbReference>
<evidence type="ECO:0000313" key="9">
    <source>
        <dbReference type="EMBL" id="MFM9413232.1"/>
    </source>
</evidence>
<sequence>MTDRIEGKYDAIILQERTFNEADVMVTALTADIGHQTFIARGLKKEKSRLRGLIAPFSECRLQLVAGKGLPVLTGADLIDAHDAIRNNYRYSVAALYICDLFHQMTVENEPNAGRYELLRDGLALLPTVRAWQWILYMEWALLKDAGFAADLDRCSVCGERLPGYREAPVAGADGEFIHKDCQEDGAGASLPVAAFAYLQYLDRADLRHLGHILLTEPARRQVYDYLGQRYQYILDFPLASRQSVRHLFASPSLDK</sequence>
<evidence type="ECO:0000256" key="1">
    <source>
        <dbReference type="ARBA" id="ARBA00007452"/>
    </source>
</evidence>
<evidence type="ECO:0000256" key="7">
    <source>
        <dbReference type="HAMAP-Rule" id="MF_00201"/>
    </source>
</evidence>
<evidence type="ECO:0000259" key="8">
    <source>
        <dbReference type="Pfam" id="PF11967"/>
    </source>
</evidence>
<dbReference type="InterPro" id="IPR003717">
    <property type="entry name" value="RecO"/>
</dbReference>
<gene>
    <name evidence="7 9" type="primary">recO</name>
    <name evidence="9" type="ORF">ACKQTC_02465</name>
</gene>
<keyword evidence="10" id="KW-1185">Reference proteome</keyword>
<dbReference type="Gene3D" id="2.40.50.140">
    <property type="entry name" value="Nucleic acid-binding proteins"/>
    <property type="match status" value="1"/>
</dbReference>
<dbReference type="InterPro" id="IPR012340">
    <property type="entry name" value="NA-bd_OB-fold"/>
</dbReference>
<dbReference type="RefSeq" id="WP_408976846.1">
    <property type="nucleotide sequence ID" value="NZ_JBJUVG010000002.1"/>
</dbReference>
<dbReference type="SUPFAM" id="SSF50249">
    <property type="entry name" value="Nucleic acid-binding proteins"/>
    <property type="match status" value="1"/>
</dbReference>
<evidence type="ECO:0000256" key="4">
    <source>
        <dbReference type="ARBA" id="ARBA00023172"/>
    </source>
</evidence>
<reference evidence="9 10" key="1">
    <citation type="journal article" date="2016" name="Int. J. Syst. Evol. Microbiol.">
        <title>Peptococcus simiae sp. nov., isolated from rhesus macaque faeces and emended description of the genus Peptococcus.</title>
        <authorList>
            <person name="Shkoporov A.N."/>
            <person name="Efimov B.A."/>
            <person name="Kondova I."/>
            <person name="Ouwerling B."/>
            <person name="Chaplin A.V."/>
            <person name="Shcherbakova V.A."/>
            <person name="Langermans J.A.M."/>
        </authorList>
    </citation>
    <scope>NUCLEOTIDE SEQUENCE [LARGE SCALE GENOMIC DNA]</scope>
    <source>
        <strain evidence="9 10">M108</strain>
    </source>
</reference>
<dbReference type="Pfam" id="PF02565">
    <property type="entry name" value="RecO_C"/>
    <property type="match status" value="1"/>
</dbReference>
<evidence type="ECO:0000256" key="2">
    <source>
        <dbReference type="ARBA" id="ARBA00021310"/>
    </source>
</evidence>
<keyword evidence="4 7" id="KW-0233">DNA recombination</keyword>
<feature type="domain" description="DNA replication/recombination mediator RecO N-terminal" evidence="8">
    <location>
        <begin position="8"/>
        <end position="80"/>
    </location>
</feature>
<proteinExistence type="inferred from homology"/>
<protein>
    <recommendedName>
        <fullName evidence="2 7">DNA repair protein RecO</fullName>
    </recommendedName>
    <alternativeName>
        <fullName evidence="6 7">Recombination protein O</fullName>
    </alternativeName>
</protein>
<dbReference type="PANTHER" id="PTHR33991:SF1">
    <property type="entry name" value="DNA REPAIR PROTEIN RECO"/>
    <property type="match status" value="1"/>
</dbReference>
<evidence type="ECO:0000256" key="6">
    <source>
        <dbReference type="ARBA" id="ARBA00033409"/>
    </source>
</evidence>
<dbReference type="NCBIfam" id="TIGR00613">
    <property type="entry name" value="reco"/>
    <property type="match status" value="1"/>
</dbReference>
<keyword evidence="5 7" id="KW-0234">DNA repair</keyword>
<dbReference type="SUPFAM" id="SSF57863">
    <property type="entry name" value="ArfGap/RecO-like zinc finger"/>
    <property type="match status" value="1"/>
</dbReference>
<evidence type="ECO:0000256" key="3">
    <source>
        <dbReference type="ARBA" id="ARBA00022763"/>
    </source>
</evidence>
<evidence type="ECO:0000256" key="5">
    <source>
        <dbReference type="ARBA" id="ARBA00023204"/>
    </source>
</evidence>
<name>A0ABW9GX70_9FIRM</name>
<dbReference type="PANTHER" id="PTHR33991">
    <property type="entry name" value="DNA REPAIR PROTEIN RECO"/>
    <property type="match status" value="1"/>
</dbReference>